<keyword evidence="3" id="KW-1185">Reference proteome</keyword>
<name>A0A7K3LV46_9ACTN</name>
<evidence type="ECO:0000313" key="3">
    <source>
        <dbReference type="Proteomes" id="UP000466307"/>
    </source>
</evidence>
<evidence type="ECO:0000256" key="1">
    <source>
        <dbReference type="SAM" id="Phobius"/>
    </source>
</evidence>
<organism evidence="2 3">
    <name type="scientific">Gordonia desulfuricans</name>
    <dbReference type="NCBI Taxonomy" id="89051"/>
    <lineage>
        <taxon>Bacteria</taxon>
        <taxon>Bacillati</taxon>
        <taxon>Actinomycetota</taxon>
        <taxon>Actinomycetes</taxon>
        <taxon>Mycobacteriales</taxon>
        <taxon>Gordoniaceae</taxon>
        <taxon>Gordonia</taxon>
    </lineage>
</organism>
<comment type="caution">
    <text evidence="2">The sequence shown here is derived from an EMBL/GenBank/DDBJ whole genome shotgun (WGS) entry which is preliminary data.</text>
</comment>
<keyword evidence="1" id="KW-0472">Membrane</keyword>
<feature type="transmembrane region" description="Helical" evidence="1">
    <location>
        <begin position="58"/>
        <end position="80"/>
    </location>
</feature>
<feature type="transmembrane region" description="Helical" evidence="1">
    <location>
        <begin position="30"/>
        <end position="52"/>
    </location>
</feature>
<feature type="transmembrane region" description="Helical" evidence="1">
    <location>
        <begin position="6"/>
        <end position="23"/>
    </location>
</feature>
<dbReference type="EMBL" id="JAADZU010000098">
    <property type="protein sequence ID" value="NDK92079.1"/>
    <property type="molecule type" value="Genomic_DNA"/>
</dbReference>
<proteinExistence type="predicted"/>
<gene>
    <name evidence="2" type="ORF">GYA93_21290</name>
</gene>
<protein>
    <submittedName>
        <fullName evidence="2">GlsB/YeaQ/YmgE family stress response membrane protein</fullName>
    </submittedName>
</protein>
<accession>A0A7K3LV46</accession>
<dbReference type="RefSeq" id="WP_020790072.1">
    <property type="nucleotide sequence ID" value="NZ_JAADZU010000098.1"/>
</dbReference>
<sequence>MILIGIIVFGILVGFLAQLILGRKRASLDWGLACATGLAGAFLGGVFASVVTGHGMGWSWPGLIGAVAGSVILTALWQWYQQTSEQE</sequence>
<reference evidence="2 3" key="1">
    <citation type="submission" date="2020-01" db="EMBL/GenBank/DDBJ databases">
        <title>Investigation of new actinobacteria for the biodesulphurisation of diesel fuel.</title>
        <authorList>
            <person name="Athi Narayanan S.M."/>
        </authorList>
    </citation>
    <scope>NUCLEOTIDE SEQUENCE [LARGE SCALE GENOMIC DNA]</scope>
    <source>
        <strain evidence="2 3">213E</strain>
    </source>
</reference>
<keyword evidence="1" id="KW-1133">Transmembrane helix</keyword>
<dbReference type="Proteomes" id="UP000466307">
    <property type="component" value="Unassembled WGS sequence"/>
</dbReference>
<evidence type="ECO:0000313" key="2">
    <source>
        <dbReference type="EMBL" id="NDK92079.1"/>
    </source>
</evidence>
<dbReference type="AlphaFoldDB" id="A0A7K3LV46"/>
<keyword evidence="1" id="KW-0812">Transmembrane</keyword>